<sequence length="229" mass="26458">MGLASEEQKLEKMRLYWPELGSKHEEQWDDCAPPGPVRQSREAQNVTRLEDVQSVYHQYIDGIMPPTLVTDEWRQMFLEVVESVCDEAATQDKEDEHFRVPMCHELGHFIKYADGVEDPDFPNSGICPFEPAFPIGVPEYAFPDHPAVLALPAPDVSVSREWLKEYLQSYILDESFIDGTLDRDLEVKVGFQTGLGSHREYDTWYSTYLYCRRSDDESDDESHDETLKD</sequence>
<protein>
    <submittedName>
        <fullName evidence="1">Uncharacterized protein</fullName>
    </submittedName>
</protein>
<comment type="caution">
    <text evidence="1">The sequence shown here is derived from an EMBL/GenBank/DDBJ whole genome shotgun (WGS) entry which is preliminary data.</text>
</comment>
<gene>
    <name evidence="1" type="ORF">N7498_007584</name>
</gene>
<dbReference type="Proteomes" id="UP001150904">
    <property type="component" value="Unassembled WGS sequence"/>
</dbReference>
<keyword evidence="2" id="KW-1185">Reference proteome</keyword>
<organism evidence="1 2">
    <name type="scientific">Penicillium cinerascens</name>
    <dbReference type="NCBI Taxonomy" id="70096"/>
    <lineage>
        <taxon>Eukaryota</taxon>
        <taxon>Fungi</taxon>
        <taxon>Dikarya</taxon>
        <taxon>Ascomycota</taxon>
        <taxon>Pezizomycotina</taxon>
        <taxon>Eurotiomycetes</taxon>
        <taxon>Eurotiomycetidae</taxon>
        <taxon>Eurotiales</taxon>
        <taxon>Aspergillaceae</taxon>
        <taxon>Penicillium</taxon>
    </lineage>
</organism>
<name>A0A9W9JL66_9EURO</name>
<dbReference type="AlphaFoldDB" id="A0A9W9JL66"/>
<reference evidence="1" key="2">
    <citation type="journal article" date="2023" name="IMA Fungus">
        <title>Comparative genomic study of the Penicillium genus elucidates a diverse pangenome and 15 lateral gene transfer events.</title>
        <authorList>
            <person name="Petersen C."/>
            <person name="Sorensen T."/>
            <person name="Nielsen M.R."/>
            <person name="Sondergaard T.E."/>
            <person name="Sorensen J.L."/>
            <person name="Fitzpatrick D.A."/>
            <person name="Frisvad J.C."/>
            <person name="Nielsen K.L."/>
        </authorList>
    </citation>
    <scope>NUCLEOTIDE SEQUENCE</scope>
    <source>
        <strain evidence="1">IBT 15544</strain>
    </source>
</reference>
<dbReference type="GeneID" id="83181947"/>
<reference evidence="1" key="1">
    <citation type="submission" date="2022-12" db="EMBL/GenBank/DDBJ databases">
        <authorList>
            <person name="Petersen C."/>
        </authorList>
    </citation>
    <scope>NUCLEOTIDE SEQUENCE</scope>
    <source>
        <strain evidence="1">IBT 15544</strain>
    </source>
</reference>
<dbReference type="OrthoDB" id="4403049at2759"/>
<accession>A0A9W9JL66</accession>
<dbReference type="RefSeq" id="XP_058306895.1">
    <property type="nucleotide sequence ID" value="XM_058454646.1"/>
</dbReference>
<dbReference type="EMBL" id="JAPQKR010000014">
    <property type="protein sequence ID" value="KAJ5198467.1"/>
    <property type="molecule type" value="Genomic_DNA"/>
</dbReference>
<evidence type="ECO:0000313" key="1">
    <source>
        <dbReference type="EMBL" id="KAJ5198467.1"/>
    </source>
</evidence>
<proteinExistence type="predicted"/>
<evidence type="ECO:0000313" key="2">
    <source>
        <dbReference type="Proteomes" id="UP001150904"/>
    </source>
</evidence>